<evidence type="ECO:0000313" key="4">
    <source>
        <dbReference type="Proteomes" id="UP000246121"/>
    </source>
</evidence>
<dbReference type="OrthoDB" id="272891at2759"/>
<dbReference type="VEuPathDB" id="TriTrypDB:Tc_MARK_4295"/>
<dbReference type="VEuPathDB" id="TriTrypDB:ECC02_005948"/>
<dbReference type="VEuPathDB" id="TriTrypDB:TcCLB.510729.160"/>
<evidence type="ECO:0000256" key="1">
    <source>
        <dbReference type="SAM" id="MobiDB-lite"/>
    </source>
</evidence>
<comment type="caution">
    <text evidence="3">The sequence shown here is derived from an EMBL/GenBank/DDBJ whole genome shotgun (WGS) entry which is preliminary data.</text>
</comment>
<dbReference type="VEuPathDB" id="TriTrypDB:TcCL_NonESM13265"/>
<feature type="compositionally biased region" description="Basic residues" evidence="1">
    <location>
        <begin position="39"/>
        <end position="49"/>
    </location>
</feature>
<organism evidence="3 4">
    <name type="scientific">Trypanosoma cruzi</name>
    <dbReference type="NCBI Taxonomy" id="5693"/>
    <lineage>
        <taxon>Eukaryota</taxon>
        <taxon>Discoba</taxon>
        <taxon>Euglenozoa</taxon>
        <taxon>Kinetoplastea</taxon>
        <taxon>Metakinetoplastina</taxon>
        <taxon>Trypanosomatida</taxon>
        <taxon>Trypanosomatidae</taxon>
        <taxon>Trypanosoma</taxon>
        <taxon>Schizotrypanum</taxon>
    </lineage>
</organism>
<feature type="transmembrane region" description="Helical" evidence="2">
    <location>
        <begin position="6"/>
        <end position="22"/>
    </location>
</feature>
<dbReference type="VEuPathDB" id="TriTrypDB:TCSYLVIO_005669"/>
<evidence type="ECO:0000256" key="2">
    <source>
        <dbReference type="SAM" id="Phobius"/>
    </source>
</evidence>
<dbReference type="VEuPathDB" id="TriTrypDB:TcG_06951"/>
<gene>
    <name evidence="3" type="ORF">C4B63_2g311</name>
</gene>
<keyword evidence="2" id="KW-1133">Transmembrane helix</keyword>
<keyword evidence="2" id="KW-0472">Membrane</keyword>
<sequence length="206" mass="23359">MLDYFVAIGVALLGLLVVYFMFHNIKKSEFVAFNASKERKSRPRKTPKAPRRDDSRLDREMEALIAQEVAHHTTSMRADIRVVQPVLLENMQRKVAAEKNKSASMKYASAAAEQALIDKEMGFQKVVNQSKPRKNLSPPPQQRPQQANTDEELSRKLGQFFSNNRKDKKGLKVNLKEEQTANTKGNGVHVVVRKDISNARTWSLVA</sequence>
<dbReference type="VEuPathDB" id="TriTrypDB:BCY84_14481"/>
<reference evidence="3 4" key="1">
    <citation type="journal article" date="2018" name="Microb. Genom.">
        <title>Expanding an expanded genome: long-read sequencing of Trypanosoma cruzi.</title>
        <authorList>
            <person name="Berna L."/>
            <person name="Rodriguez M."/>
            <person name="Chiribao M.L."/>
            <person name="Parodi-Talice A."/>
            <person name="Pita S."/>
            <person name="Rijo G."/>
            <person name="Alvarez-Valin F."/>
            <person name="Robello C."/>
        </authorList>
    </citation>
    <scope>NUCLEOTIDE SEQUENCE [LARGE SCALE GENOMIC DNA]</scope>
    <source>
        <strain evidence="3 4">Dm28c</strain>
    </source>
</reference>
<dbReference type="AlphaFoldDB" id="A0A2V2W4P0"/>
<proteinExistence type="predicted"/>
<protein>
    <submittedName>
        <fullName evidence="3">Uncharacterized protein</fullName>
    </submittedName>
</protein>
<dbReference type="Proteomes" id="UP000246121">
    <property type="component" value="Unassembled WGS sequence"/>
</dbReference>
<feature type="region of interest" description="Disordered" evidence="1">
    <location>
        <begin position="36"/>
        <end position="56"/>
    </location>
</feature>
<dbReference type="VEuPathDB" id="TriTrypDB:TcYC6_0071470"/>
<evidence type="ECO:0000313" key="3">
    <source>
        <dbReference type="EMBL" id="PWV02643.1"/>
    </source>
</evidence>
<name>A0A2V2W4P0_TRYCR</name>
<keyword evidence="2" id="KW-0812">Transmembrane</keyword>
<dbReference type="VEuPathDB" id="TriTrypDB:C3747_1g344"/>
<accession>A0A2V2W4P0</accession>
<dbReference type="VEuPathDB" id="TriTrypDB:C4B63_2g311"/>
<feature type="region of interest" description="Disordered" evidence="1">
    <location>
        <begin position="130"/>
        <end position="180"/>
    </location>
</feature>
<dbReference type="VEuPathDB" id="TriTrypDB:TcBrA4_0059990"/>
<dbReference type="EMBL" id="PRFA01000002">
    <property type="protein sequence ID" value="PWV02643.1"/>
    <property type="molecule type" value="Genomic_DNA"/>
</dbReference>
<dbReference type="VEuPathDB" id="TriTrypDB:TcCLB.506885.260"/>